<accession>A0AAU8BH41</accession>
<name>A0AAU8BH41_9VIBR</name>
<evidence type="ECO:0000313" key="1">
    <source>
        <dbReference type="EMBL" id="XCD15353.1"/>
    </source>
</evidence>
<dbReference type="AlphaFoldDB" id="A0AAU8BH41"/>
<dbReference type="KEGG" id="vck:PG915_12260"/>
<gene>
    <name evidence="1" type="ORF">PG915_12260</name>
</gene>
<reference evidence="1" key="1">
    <citation type="submission" date="2023-01" db="EMBL/GenBank/DDBJ databases">
        <title>Vibrio sp. CB1-14 genome sequencing.</title>
        <authorList>
            <person name="Otstavnykh N."/>
            <person name="Isaeva M."/>
            <person name="Meleshko D."/>
        </authorList>
    </citation>
    <scope>NUCLEOTIDE SEQUENCE</scope>
    <source>
        <strain evidence="1">CB1-14</strain>
    </source>
</reference>
<protein>
    <submittedName>
        <fullName evidence="1">Uncharacterized protein</fullName>
    </submittedName>
</protein>
<dbReference type="RefSeq" id="WP_353496775.1">
    <property type="nucleotide sequence ID" value="NZ_CP115920.1"/>
</dbReference>
<sequence>MASVIQECNRELNKVVQYYPEEARDSVDCLMAQLLCCEIFLIQFPILNHFRGKSSPWYHVQNLRHALLTSPHQGAVKCYEEPIFQGWSMAKIDDARVYEKPIPDRVRKAYVDYQGFLEQLKP</sequence>
<dbReference type="EMBL" id="CP115920">
    <property type="protein sequence ID" value="XCD15353.1"/>
    <property type="molecule type" value="Genomic_DNA"/>
</dbReference>
<proteinExistence type="predicted"/>
<organism evidence="1">
    <name type="scientific">Vibrio chaetopteri</name>
    <dbReference type="NCBI Taxonomy" id="3016528"/>
    <lineage>
        <taxon>Bacteria</taxon>
        <taxon>Pseudomonadati</taxon>
        <taxon>Pseudomonadota</taxon>
        <taxon>Gammaproteobacteria</taxon>
        <taxon>Vibrionales</taxon>
        <taxon>Vibrionaceae</taxon>
        <taxon>Vibrio</taxon>
    </lineage>
</organism>